<comment type="caution">
    <text evidence="10">The sequence shown here is derived from an EMBL/GenBank/DDBJ whole genome shotgun (WGS) entry which is preliminary data.</text>
</comment>
<evidence type="ECO:0000256" key="6">
    <source>
        <dbReference type="RuleBase" id="RU361262"/>
    </source>
</evidence>
<keyword evidence="3 6" id="KW-0442">Lipid degradation</keyword>
<organism evidence="10 11">
    <name type="scientific">Castanea mollissima</name>
    <name type="common">Chinese chestnut</name>
    <dbReference type="NCBI Taxonomy" id="60419"/>
    <lineage>
        <taxon>Eukaryota</taxon>
        <taxon>Viridiplantae</taxon>
        <taxon>Streptophyta</taxon>
        <taxon>Embryophyta</taxon>
        <taxon>Tracheophyta</taxon>
        <taxon>Spermatophyta</taxon>
        <taxon>Magnoliopsida</taxon>
        <taxon>eudicotyledons</taxon>
        <taxon>Gunneridae</taxon>
        <taxon>Pentapetalae</taxon>
        <taxon>rosids</taxon>
        <taxon>fabids</taxon>
        <taxon>Fagales</taxon>
        <taxon>Fagaceae</taxon>
        <taxon>Castanea</taxon>
    </lineage>
</organism>
<comment type="function">
    <text evidence="6">Lipolytic acyl hydrolase (LAH).</text>
</comment>
<evidence type="ECO:0000313" key="11">
    <source>
        <dbReference type="Proteomes" id="UP000737018"/>
    </source>
</evidence>
<keyword evidence="8" id="KW-0812">Transmembrane</keyword>
<dbReference type="Proteomes" id="UP000737018">
    <property type="component" value="Unassembled WGS sequence"/>
</dbReference>
<keyword evidence="8" id="KW-0472">Membrane</keyword>
<keyword evidence="11" id="KW-1185">Reference proteome</keyword>
<dbReference type="PANTHER" id="PTHR32241:SF12">
    <property type="entry name" value="OS03G0784100 PROTEIN"/>
    <property type="match status" value="1"/>
</dbReference>
<reference evidence="10" key="1">
    <citation type="submission" date="2020-03" db="EMBL/GenBank/DDBJ databases">
        <title>Castanea mollissima Vanexum genome sequencing.</title>
        <authorList>
            <person name="Staton M."/>
        </authorList>
    </citation>
    <scope>NUCLEOTIDE SEQUENCE</scope>
    <source>
        <tissue evidence="10">Leaf</tissue>
    </source>
</reference>
<evidence type="ECO:0000256" key="4">
    <source>
        <dbReference type="ARBA" id="ARBA00023098"/>
    </source>
</evidence>
<feature type="compositionally biased region" description="Low complexity" evidence="7">
    <location>
        <begin position="435"/>
        <end position="455"/>
    </location>
</feature>
<dbReference type="OrthoDB" id="630895at2759"/>
<dbReference type="InterPro" id="IPR002641">
    <property type="entry name" value="PNPLA_dom"/>
</dbReference>
<dbReference type="CDD" id="cd07199">
    <property type="entry name" value="Pat17_PNPLA8_PNPLA9_like"/>
    <property type="match status" value="1"/>
</dbReference>
<comment type="domain">
    <text evidence="6">The nitrogen atoms of the two glycine residues in the GGXR motif define the oxyanion hole, and stabilize the oxyanion that forms during the nucleophilic attack by the catalytic serine during substrate cleavage.</text>
</comment>
<dbReference type="PANTHER" id="PTHR32241">
    <property type="entry name" value="PATATIN-LIKE PROTEIN 6"/>
    <property type="match status" value="1"/>
</dbReference>
<dbReference type="EC" id="3.1.1.-" evidence="6"/>
<dbReference type="GO" id="GO:0016042">
    <property type="term" value="P:lipid catabolic process"/>
    <property type="evidence" value="ECO:0007669"/>
    <property type="project" value="UniProtKB-KW"/>
</dbReference>
<keyword evidence="4 6" id="KW-0443">Lipid metabolism</keyword>
<evidence type="ECO:0000259" key="9">
    <source>
        <dbReference type="PROSITE" id="PS51635"/>
    </source>
</evidence>
<accession>A0A8J4R7C9</accession>
<feature type="region of interest" description="Disordered" evidence="7">
    <location>
        <begin position="427"/>
        <end position="455"/>
    </location>
</feature>
<dbReference type="PROSITE" id="PS51635">
    <property type="entry name" value="PNPLA"/>
    <property type="match status" value="1"/>
</dbReference>
<evidence type="ECO:0000256" key="8">
    <source>
        <dbReference type="SAM" id="Phobius"/>
    </source>
</evidence>
<feature type="transmembrane region" description="Helical" evidence="8">
    <location>
        <begin position="118"/>
        <end position="139"/>
    </location>
</feature>
<dbReference type="GO" id="GO:0016787">
    <property type="term" value="F:hydrolase activity"/>
    <property type="evidence" value="ECO:0007669"/>
    <property type="project" value="UniProtKB-KW"/>
</dbReference>
<name>A0A8J4R7C9_9ROSI</name>
<evidence type="ECO:0000256" key="5">
    <source>
        <dbReference type="PROSITE-ProRule" id="PRU01161"/>
    </source>
</evidence>
<keyword evidence="8" id="KW-1133">Transmembrane helix</keyword>
<evidence type="ECO:0000256" key="7">
    <source>
        <dbReference type="SAM" id="MobiDB-lite"/>
    </source>
</evidence>
<evidence type="ECO:0000313" key="10">
    <source>
        <dbReference type="EMBL" id="KAF3958174.1"/>
    </source>
</evidence>
<evidence type="ECO:0000256" key="1">
    <source>
        <dbReference type="ARBA" id="ARBA00010240"/>
    </source>
</evidence>
<dbReference type="EMBL" id="JRKL02002623">
    <property type="protein sequence ID" value="KAF3958174.1"/>
    <property type="molecule type" value="Genomic_DNA"/>
</dbReference>
<protein>
    <recommendedName>
        <fullName evidence="6">Patatin</fullName>
        <ecNumber evidence="6">3.1.1.-</ecNumber>
    </recommendedName>
</protein>
<keyword evidence="2 6" id="KW-0378">Hydrolase</keyword>
<evidence type="ECO:0000256" key="3">
    <source>
        <dbReference type="ARBA" id="ARBA00022963"/>
    </source>
</evidence>
<gene>
    <name evidence="10" type="ORF">CMV_016890</name>
</gene>
<dbReference type="AlphaFoldDB" id="A0A8J4R7C9"/>
<comment type="caution">
    <text evidence="5">Lacks conserved residue(s) required for the propagation of feature annotation.</text>
</comment>
<dbReference type="SUPFAM" id="SSF52151">
    <property type="entry name" value="FabD/lysophospholipase-like"/>
    <property type="match status" value="1"/>
</dbReference>
<comment type="similarity">
    <text evidence="1 6">Belongs to the patatin family.</text>
</comment>
<dbReference type="InterPro" id="IPR016035">
    <property type="entry name" value="Acyl_Trfase/lysoPLipase"/>
</dbReference>
<evidence type="ECO:0000256" key="2">
    <source>
        <dbReference type="ARBA" id="ARBA00022801"/>
    </source>
</evidence>
<feature type="domain" description="PNPLA" evidence="9">
    <location>
        <begin position="84"/>
        <end position="276"/>
    </location>
</feature>
<dbReference type="Gene3D" id="3.40.1090.10">
    <property type="entry name" value="Cytosolic phospholipase A2 catalytic domain"/>
    <property type="match status" value="1"/>
</dbReference>
<sequence>MAAAVTVVSNPMLNLEEDPSFDVDKLSYEIFSILETKFLFGYDSIPTTPLQENLKLKPITTSNNISNNNNNNNNNFVGKVRVLSIDGGGATDGILAATALARLESFLRRKSGNPNARIAHFFDVVAGAGAGGILAALLFTRGKDGNPIFTADQALGFLIQNRRKLFRVSPESTLRRLLRRPAKLESLFAKTFGESTTLKDTLKTVLIPCYDLSSNGPFVFSRADAVEFDGYDFKMKDVCAATSAVGPVEMKSVDGRTKILAVNGEVAMNNPTAAAITHVLHNKQEFPMCNGVEDLLVVSLGNGESQFDVANSIHNGTQLVRIAGDGASDMVDQAVSMAFGQCRTSNYVRIQANESLAKKHGGLKKGMKSSSESVDMLAVTENMLEQKNVESVLFQGKKMVETTNLEKLELFAGDLIKEQERRKTSILPTVTLKQSSPSPRTSSATTLSNSTLSSC</sequence>
<dbReference type="Pfam" id="PF01734">
    <property type="entry name" value="Patatin"/>
    <property type="match status" value="1"/>
</dbReference>
<proteinExistence type="inferred from homology"/>